<gene>
    <name evidence="6" type="ORF">LLEC1_00098</name>
</gene>
<dbReference type="GO" id="GO:0031213">
    <property type="term" value="C:RSF complex"/>
    <property type="evidence" value="ECO:0007669"/>
    <property type="project" value="InterPro"/>
</dbReference>
<organism evidence="6 7">
    <name type="scientific">Cordyceps confragosa</name>
    <name type="common">Lecanicillium lecanii</name>
    <dbReference type="NCBI Taxonomy" id="2714763"/>
    <lineage>
        <taxon>Eukaryota</taxon>
        <taxon>Fungi</taxon>
        <taxon>Dikarya</taxon>
        <taxon>Ascomycota</taxon>
        <taxon>Pezizomycotina</taxon>
        <taxon>Sordariomycetes</taxon>
        <taxon>Hypocreomycetidae</taxon>
        <taxon>Hypocreales</taxon>
        <taxon>Cordycipitaceae</taxon>
        <taxon>Akanthomyces</taxon>
    </lineage>
</organism>
<dbReference type="InterPro" id="IPR011011">
    <property type="entry name" value="Znf_FYVE_PHD"/>
</dbReference>
<dbReference type="InterPro" id="IPR001965">
    <property type="entry name" value="Znf_PHD"/>
</dbReference>
<evidence type="ECO:0000313" key="7">
    <source>
        <dbReference type="Proteomes" id="UP000243081"/>
    </source>
</evidence>
<dbReference type="Proteomes" id="UP000243081">
    <property type="component" value="Unassembled WGS sequence"/>
</dbReference>
<keyword evidence="7" id="KW-1185">Reference proteome</keyword>
<dbReference type="InterPro" id="IPR019786">
    <property type="entry name" value="Zinc_finger_PHD-type_CS"/>
</dbReference>
<accession>A0A179IK23</accession>
<keyword evidence="1" id="KW-0479">Metal-binding</keyword>
<evidence type="ECO:0000256" key="3">
    <source>
        <dbReference type="ARBA" id="ARBA00022833"/>
    </source>
</evidence>
<feature type="compositionally biased region" description="Basic residues" evidence="4">
    <location>
        <begin position="185"/>
        <end position="203"/>
    </location>
</feature>
<evidence type="ECO:0000313" key="6">
    <source>
        <dbReference type="EMBL" id="OAR01971.1"/>
    </source>
</evidence>
<feature type="compositionally biased region" description="Basic and acidic residues" evidence="4">
    <location>
        <begin position="310"/>
        <end position="351"/>
    </location>
</feature>
<dbReference type="PANTHER" id="PTHR14296:SF3">
    <property type="entry name" value="DIKAR, ISOFORM F"/>
    <property type="match status" value="1"/>
</dbReference>
<feature type="region of interest" description="Disordered" evidence="4">
    <location>
        <begin position="279"/>
        <end position="351"/>
    </location>
</feature>
<dbReference type="InterPro" id="IPR013083">
    <property type="entry name" value="Znf_RING/FYVE/PHD"/>
</dbReference>
<dbReference type="SUPFAM" id="SSF57903">
    <property type="entry name" value="FYVE/PHD zinc finger"/>
    <property type="match status" value="1"/>
</dbReference>
<sequence>MDGESGNAVSPLLHRIRNMWEFANLCQWIYIFGKAAKIDDALEIEDIETECLKPSSAVLSDIALALLKLVSSHRGLNHEILDDQLRKEYISKLPNENPLGDGATVSRSFYDLDTPTKVTVLQQLTQWVMSQPERLRERMEEVDGIDQTSWRIEPYGWDADDRTYFVLDDNRVYRLSEASEPPIRKPGKKKTYGTSRRSGRRRHTSDTSMTEDCAPAEPLDLESSQASSNLGSMSWECVAVTLDDVRCLVDSFRKPRDANEKVLLNQLDVHLLPILEKQEESRKRKEAHHRRELLSLAKMANAKRSSRIAGKIEQHKEEEKARDQREKAQRQLESQKREQQNQLKLERERDFRMFSRENRSKERAARRRLHEEELVQLSEGHNSAPNGRIRISDRQLQSEIDRNKLALKALEEEEEGWTFDCVCGLYGQVDDGAHSVACERCNVWQHSSCVEIEESEADRADFHFICGSCKRHAGNPSTPRKTIIKLKVKGSNESFSHQSHNETLQANWRPMMKSADLHTTTITPKNFSDSADTQSGTSQPYIGLRSSFGTDARLISDSNSTGWLISGTKPVSAIRGCEGLKGRVADAEPALSSERGVNGAVPMAAAPTLQPVTKFTPQAAPTATGVFSSTSRISSAGSTTLPAHTVHSVAPIQVHVNGSQQMPSIRCNPNPAPNVSINEPLTENQSWSQHVATFPANSEPAALPWSQEDERLNVVGASTHLPSRHVSENGLAGPRPNPPDIGEDKLDGPVSEQITSL</sequence>
<dbReference type="InterPro" id="IPR028938">
    <property type="entry name" value="Rsf1-like"/>
</dbReference>
<evidence type="ECO:0000256" key="1">
    <source>
        <dbReference type="ARBA" id="ARBA00022723"/>
    </source>
</evidence>
<feature type="region of interest" description="Disordered" evidence="4">
    <location>
        <begin position="177"/>
        <end position="215"/>
    </location>
</feature>
<keyword evidence="2" id="KW-0863">Zinc-finger</keyword>
<evidence type="ECO:0000256" key="2">
    <source>
        <dbReference type="ARBA" id="ARBA00022771"/>
    </source>
</evidence>
<dbReference type="Gene3D" id="3.30.40.10">
    <property type="entry name" value="Zinc/RING finger domain, C3HC4 (zinc finger)"/>
    <property type="match status" value="1"/>
</dbReference>
<dbReference type="SMART" id="SM00249">
    <property type="entry name" value="PHD"/>
    <property type="match status" value="1"/>
</dbReference>
<feature type="domain" description="Zinc finger PHD-type" evidence="5">
    <location>
        <begin position="420"/>
        <end position="470"/>
    </location>
</feature>
<comment type="caution">
    <text evidence="6">The sequence shown here is derived from an EMBL/GenBank/DDBJ whole genome shotgun (WGS) entry which is preliminary data.</text>
</comment>
<dbReference type="PANTHER" id="PTHR14296">
    <property type="entry name" value="REMODELING AND SPACING FACTOR 1"/>
    <property type="match status" value="1"/>
</dbReference>
<dbReference type="EMBL" id="LUKN01000906">
    <property type="protein sequence ID" value="OAR01971.1"/>
    <property type="molecule type" value="Genomic_DNA"/>
</dbReference>
<name>A0A179IK23_CORDF</name>
<proteinExistence type="predicted"/>
<keyword evidence="3" id="KW-0862">Zinc</keyword>
<feature type="region of interest" description="Disordered" evidence="4">
    <location>
        <begin position="716"/>
        <end position="757"/>
    </location>
</feature>
<dbReference type="PROSITE" id="PS01359">
    <property type="entry name" value="ZF_PHD_1"/>
    <property type="match status" value="1"/>
</dbReference>
<dbReference type="GO" id="GO:0006355">
    <property type="term" value="P:regulation of DNA-templated transcription"/>
    <property type="evidence" value="ECO:0007669"/>
    <property type="project" value="InterPro"/>
</dbReference>
<dbReference type="InterPro" id="IPR019787">
    <property type="entry name" value="Znf_PHD-finger"/>
</dbReference>
<dbReference type="Pfam" id="PF00628">
    <property type="entry name" value="PHD"/>
    <property type="match status" value="1"/>
</dbReference>
<dbReference type="AlphaFoldDB" id="A0A179IK23"/>
<reference evidence="6 7" key="1">
    <citation type="submission" date="2016-03" db="EMBL/GenBank/DDBJ databases">
        <title>Fine-scale spatial genetic structure of a fungal parasite of coffee scale insects.</title>
        <authorList>
            <person name="Jackson D."/>
            <person name="Zemenick K.A."/>
            <person name="Malloure B."/>
            <person name="Quandt C.A."/>
            <person name="James T.Y."/>
        </authorList>
    </citation>
    <scope>NUCLEOTIDE SEQUENCE [LARGE SCALE GENOMIC DNA]</scope>
    <source>
        <strain evidence="6 7">UM487</strain>
    </source>
</reference>
<dbReference type="OMA" id="TQWVMSQ"/>
<protein>
    <recommendedName>
        <fullName evidence="5">Zinc finger PHD-type domain-containing protein</fullName>
    </recommendedName>
</protein>
<evidence type="ECO:0000259" key="5">
    <source>
        <dbReference type="SMART" id="SM00249"/>
    </source>
</evidence>
<dbReference type="GO" id="GO:0008270">
    <property type="term" value="F:zinc ion binding"/>
    <property type="evidence" value="ECO:0007669"/>
    <property type="project" value="UniProtKB-KW"/>
</dbReference>
<dbReference type="OrthoDB" id="303107at2759"/>
<evidence type="ECO:0000256" key="4">
    <source>
        <dbReference type="SAM" id="MobiDB-lite"/>
    </source>
</evidence>